<evidence type="ECO:0000256" key="3">
    <source>
        <dbReference type="ARBA" id="ARBA00022723"/>
    </source>
</evidence>
<keyword evidence="6 7" id="KW-0482">Metalloprotease</keyword>
<dbReference type="PANTHER" id="PTHR11804">
    <property type="entry name" value="PROTEASE M3 THIMET OLIGOPEPTIDASE-RELATED"/>
    <property type="match status" value="1"/>
</dbReference>
<evidence type="ECO:0000256" key="6">
    <source>
        <dbReference type="ARBA" id="ARBA00023049"/>
    </source>
</evidence>
<dbReference type="Proteomes" id="UP001212841">
    <property type="component" value="Unassembled WGS sequence"/>
</dbReference>
<dbReference type="GO" id="GO:0005758">
    <property type="term" value="C:mitochondrial intermembrane space"/>
    <property type="evidence" value="ECO:0007669"/>
    <property type="project" value="TreeGrafter"/>
</dbReference>
<dbReference type="Gene3D" id="3.40.390.10">
    <property type="entry name" value="Collagenase (Catalytic Domain)"/>
    <property type="match status" value="1"/>
</dbReference>
<dbReference type="GO" id="GO:0006518">
    <property type="term" value="P:peptide metabolic process"/>
    <property type="evidence" value="ECO:0007669"/>
    <property type="project" value="TreeGrafter"/>
</dbReference>
<evidence type="ECO:0000256" key="7">
    <source>
        <dbReference type="RuleBase" id="RU003435"/>
    </source>
</evidence>
<keyword evidence="10" id="KW-1185">Reference proteome</keyword>
<keyword evidence="5 7" id="KW-0862">Zinc</keyword>
<dbReference type="GO" id="GO:0046872">
    <property type="term" value="F:metal ion binding"/>
    <property type="evidence" value="ECO:0007669"/>
    <property type="project" value="UniProtKB-UniRule"/>
</dbReference>
<protein>
    <recommendedName>
        <fullName evidence="8">Peptidase M3A/M3B catalytic domain-containing protein</fullName>
    </recommendedName>
</protein>
<dbReference type="SUPFAM" id="SSF55486">
    <property type="entry name" value="Metalloproteases ('zincins'), catalytic domain"/>
    <property type="match status" value="1"/>
</dbReference>
<evidence type="ECO:0000256" key="1">
    <source>
        <dbReference type="ARBA" id="ARBA00006040"/>
    </source>
</evidence>
<dbReference type="AlphaFoldDB" id="A0AAD5WY50"/>
<dbReference type="Gene3D" id="1.10.1370.10">
    <property type="entry name" value="Neurolysin, domain 3"/>
    <property type="match status" value="1"/>
</dbReference>
<dbReference type="EMBL" id="JADGJD010002822">
    <property type="protein sequence ID" value="KAJ3028140.1"/>
    <property type="molecule type" value="Genomic_DNA"/>
</dbReference>
<dbReference type="InterPro" id="IPR024079">
    <property type="entry name" value="MetalloPept_cat_dom_sf"/>
</dbReference>
<dbReference type="InterPro" id="IPR001567">
    <property type="entry name" value="Pept_M3A_M3B_dom"/>
</dbReference>
<dbReference type="InterPro" id="IPR045090">
    <property type="entry name" value="Pept_M3A_M3B"/>
</dbReference>
<dbReference type="GO" id="GO:0004222">
    <property type="term" value="F:metalloendopeptidase activity"/>
    <property type="evidence" value="ECO:0007669"/>
    <property type="project" value="InterPro"/>
</dbReference>
<name>A0AAD5WY50_9FUNG</name>
<evidence type="ECO:0000256" key="4">
    <source>
        <dbReference type="ARBA" id="ARBA00022801"/>
    </source>
</evidence>
<comment type="similarity">
    <text evidence="1 7">Belongs to the peptidase M3 family.</text>
</comment>
<dbReference type="FunFam" id="3.40.390.10:FF:000006">
    <property type="entry name" value="Thimet oligopeptidase 1"/>
    <property type="match status" value="1"/>
</dbReference>
<evidence type="ECO:0000256" key="5">
    <source>
        <dbReference type="ARBA" id="ARBA00022833"/>
    </source>
</evidence>
<gene>
    <name evidence="9" type="ORF">HK097_006027</name>
</gene>
<accession>A0AAD5WY50</accession>
<dbReference type="Pfam" id="PF01432">
    <property type="entry name" value="Peptidase_M3"/>
    <property type="match status" value="1"/>
</dbReference>
<comment type="caution">
    <text evidence="9">The sequence shown here is derived from an EMBL/GenBank/DDBJ whole genome shotgun (WGS) entry which is preliminary data.</text>
</comment>
<organism evidence="9 10">
    <name type="scientific">Rhizophlyctis rosea</name>
    <dbReference type="NCBI Taxonomy" id="64517"/>
    <lineage>
        <taxon>Eukaryota</taxon>
        <taxon>Fungi</taxon>
        <taxon>Fungi incertae sedis</taxon>
        <taxon>Chytridiomycota</taxon>
        <taxon>Chytridiomycota incertae sedis</taxon>
        <taxon>Chytridiomycetes</taxon>
        <taxon>Rhizophlyctidales</taxon>
        <taxon>Rhizophlyctidaceae</taxon>
        <taxon>Rhizophlyctis</taxon>
    </lineage>
</organism>
<comment type="cofactor">
    <cofactor evidence="7">
        <name>Zn(2+)</name>
        <dbReference type="ChEBI" id="CHEBI:29105"/>
    </cofactor>
    <text evidence="7">Binds 1 zinc ion.</text>
</comment>
<evidence type="ECO:0000259" key="8">
    <source>
        <dbReference type="Pfam" id="PF01432"/>
    </source>
</evidence>
<keyword evidence="2 7" id="KW-0645">Protease</keyword>
<feature type="domain" description="Peptidase M3A/M3B catalytic" evidence="8">
    <location>
        <begin position="1"/>
        <end position="327"/>
    </location>
</feature>
<evidence type="ECO:0000313" key="9">
    <source>
        <dbReference type="EMBL" id="KAJ3028140.1"/>
    </source>
</evidence>
<dbReference type="InterPro" id="IPR024077">
    <property type="entry name" value="Neurolysin/TOP_dom2"/>
</dbReference>
<evidence type="ECO:0000256" key="2">
    <source>
        <dbReference type="ARBA" id="ARBA00022670"/>
    </source>
</evidence>
<dbReference type="GO" id="GO:0006508">
    <property type="term" value="P:proteolysis"/>
    <property type="evidence" value="ECO:0007669"/>
    <property type="project" value="UniProtKB-KW"/>
</dbReference>
<feature type="non-terminal residue" evidence="9">
    <location>
        <position position="329"/>
    </location>
</feature>
<reference evidence="9" key="1">
    <citation type="submission" date="2020-05" db="EMBL/GenBank/DDBJ databases">
        <title>Phylogenomic resolution of chytrid fungi.</title>
        <authorList>
            <person name="Stajich J.E."/>
            <person name="Amses K."/>
            <person name="Simmons R."/>
            <person name="Seto K."/>
            <person name="Myers J."/>
            <person name="Bonds A."/>
            <person name="Quandt C.A."/>
            <person name="Barry K."/>
            <person name="Liu P."/>
            <person name="Grigoriev I."/>
            <person name="Longcore J.E."/>
            <person name="James T.Y."/>
        </authorList>
    </citation>
    <scope>NUCLEOTIDE SEQUENCE</scope>
    <source>
        <strain evidence="9">JEL0318</strain>
    </source>
</reference>
<keyword evidence="3 7" id="KW-0479">Metal-binding</keyword>
<dbReference type="PANTHER" id="PTHR11804:SF84">
    <property type="entry name" value="SACCHAROLYSIN"/>
    <property type="match status" value="1"/>
</dbReference>
<sequence>MAKKTESVKGFLDSLRGKLRKYGEEEIERVLRLKEQESKERGIEFDGKVNAWDFQYYHRLLLERDYQVDDEKIKQYFSLETVTQGMLKLYEKVLGLRISEVEGVEGKVWHEEVRLFEVFDNGGDFVGHFYLDLHPRENKYSHAAAFLLQPGQQLEDGTRQYPVAAMVANFSKPTPTKPSLLKHNEVVTYFHELGHIMHQLCSQTRWSRFHGTRVEGDFVEAPSQMLENWCWEPEILNILSAHWEKGQGHPLPEELIQALVKAKNVNAALMSLRQLFFGYYDIHLHTLPHSSTDNIDTTQLWNTLREEVTLIPQTPDTWPAAAFGHIMGG</sequence>
<proteinExistence type="inferred from homology"/>
<evidence type="ECO:0000313" key="10">
    <source>
        <dbReference type="Proteomes" id="UP001212841"/>
    </source>
</evidence>
<keyword evidence="4 7" id="KW-0378">Hydrolase</keyword>